<keyword evidence="5 14" id="KW-0109">Calcium transport</keyword>
<evidence type="ECO:0000256" key="14">
    <source>
        <dbReference type="RuleBase" id="RU369077"/>
    </source>
</evidence>
<dbReference type="InterPro" id="IPR018782">
    <property type="entry name" value="MCU_reg"/>
</dbReference>
<evidence type="ECO:0000256" key="11">
    <source>
        <dbReference type="ARBA" id="ARBA00023065"/>
    </source>
</evidence>
<keyword evidence="9 14" id="KW-0809">Transit peptide</keyword>
<sequence length="90" mass="9940">MATSRILALSTLRRSFLAQKSTLKAQQQSLRWETTSSVGSIKQQPPQVKLGLLKAFVVVVPFLYIGATISKEGAAFLEENDIFVPEDDDD</sequence>
<dbReference type="Proteomes" id="UP000230750">
    <property type="component" value="Unassembled WGS sequence"/>
</dbReference>
<comment type="similarity">
    <text evidence="2 14">Belongs to the SMDT1/EMRE family.</text>
</comment>
<keyword evidence="16" id="KW-1185">Reference proteome</keyword>
<proteinExistence type="inferred from homology"/>
<comment type="caution">
    <text evidence="15">The sequence shown here is derived from an EMBL/GenBank/DDBJ whole genome shotgun (WGS) entry which is preliminary data.</text>
</comment>
<evidence type="ECO:0000256" key="4">
    <source>
        <dbReference type="ARBA" id="ARBA00022448"/>
    </source>
</evidence>
<dbReference type="PANTHER" id="PTHR33904">
    <property type="entry name" value="ESSENTIAL MCU REGULATOR, MITOCHONDRIAL"/>
    <property type="match status" value="1"/>
</dbReference>
<comment type="function">
    <text evidence="14">Essential regulatory subunit of the mitochondrial calcium uniporter complex (uniplex), a complex that mediates calcium uptake into mitochondria.</text>
</comment>
<dbReference type="GO" id="GO:0036444">
    <property type="term" value="P:calcium import into the mitochondrion"/>
    <property type="evidence" value="ECO:0007669"/>
    <property type="project" value="UniProtKB-UniRule"/>
</dbReference>
<dbReference type="Pfam" id="PF10161">
    <property type="entry name" value="DDDD"/>
    <property type="match status" value="1"/>
</dbReference>
<dbReference type="STRING" id="307972.A0A2G8K8R3"/>
<evidence type="ECO:0000256" key="9">
    <source>
        <dbReference type="ARBA" id="ARBA00022946"/>
    </source>
</evidence>
<evidence type="ECO:0000256" key="8">
    <source>
        <dbReference type="ARBA" id="ARBA00022837"/>
    </source>
</evidence>
<dbReference type="GO" id="GO:1990246">
    <property type="term" value="C:uniplex complex"/>
    <property type="evidence" value="ECO:0007669"/>
    <property type="project" value="UniProtKB-UniRule"/>
</dbReference>
<dbReference type="PANTHER" id="PTHR33904:SF1">
    <property type="entry name" value="ESSENTIAL MCU REGULATOR, MITOCHONDRIAL"/>
    <property type="match status" value="1"/>
</dbReference>
<dbReference type="OrthoDB" id="10039145at2759"/>
<reference evidence="15 16" key="1">
    <citation type="journal article" date="2017" name="PLoS Biol.">
        <title>The sea cucumber genome provides insights into morphological evolution and visceral regeneration.</title>
        <authorList>
            <person name="Zhang X."/>
            <person name="Sun L."/>
            <person name="Yuan J."/>
            <person name="Sun Y."/>
            <person name="Gao Y."/>
            <person name="Zhang L."/>
            <person name="Li S."/>
            <person name="Dai H."/>
            <person name="Hamel J.F."/>
            <person name="Liu C."/>
            <person name="Yu Y."/>
            <person name="Liu S."/>
            <person name="Lin W."/>
            <person name="Guo K."/>
            <person name="Jin S."/>
            <person name="Xu P."/>
            <person name="Storey K.B."/>
            <person name="Huan P."/>
            <person name="Zhang T."/>
            <person name="Zhou Y."/>
            <person name="Zhang J."/>
            <person name="Lin C."/>
            <person name="Li X."/>
            <person name="Xing L."/>
            <person name="Huo D."/>
            <person name="Sun M."/>
            <person name="Wang L."/>
            <person name="Mercier A."/>
            <person name="Li F."/>
            <person name="Yang H."/>
            <person name="Xiang J."/>
        </authorList>
    </citation>
    <scope>NUCLEOTIDE SEQUENCE [LARGE SCALE GENOMIC DNA]</scope>
    <source>
        <strain evidence="15">Shaxun</strain>
        <tissue evidence="15">Muscle</tissue>
    </source>
</reference>
<evidence type="ECO:0000256" key="7">
    <source>
        <dbReference type="ARBA" id="ARBA00022792"/>
    </source>
</evidence>
<evidence type="ECO:0000256" key="3">
    <source>
        <dbReference type="ARBA" id="ARBA00022180"/>
    </source>
</evidence>
<evidence type="ECO:0000256" key="5">
    <source>
        <dbReference type="ARBA" id="ARBA00022568"/>
    </source>
</evidence>
<keyword evidence="7 14" id="KW-0999">Mitochondrion inner membrane</keyword>
<keyword evidence="6" id="KW-0812">Transmembrane</keyword>
<evidence type="ECO:0000256" key="10">
    <source>
        <dbReference type="ARBA" id="ARBA00022989"/>
    </source>
</evidence>
<evidence type="ECO:0000256" key="13">
    <source>
        <dbReference type="ARBA" id="ARBA00023136"/>
    </source>
</evidence>
<name>A0A2G8K8R3_STIJA</name>
<evidence type="ECO:0000256" key="6">
    <source>
        <dbReference type="ARBA" id="ARBA00022692"/>
    </source>
</evidence>
<evidence type="ECO:0000313" key="16">
    <source>
        <dbReference type="Proteomes" id="UP000230750"/>
    </source>
</evidence>
<gene>
    <name evidence="15" type="ORF">BSL78_18725</name>
</gene>
<keyword evidence="10" id="KW-1133">Transmembrane helix</keyword>
<accession>A0A2G8K8R3</accession>
<dbReference type="GO" id="GO:0051560">
    <property type="term" value="P:mitochondrial calcium ion homeostasis"/>
    <property type="evidence" value="ECO:0007669"/>
    <property type="project" value="UniProtKB-UniRule"/>
</dbReference>
<protein>
    <recommendedName>
        <fullName evidence="3 14">Essential MCU regulator, mitochondrial</fullName>
    </recommendedName>
    <alternativeName>
        <fullName evidence="14">Single-pass membrane protein with aspartate-rich tail 1, mitochondrial</fullName>
    </alternativeName>
</protein>
<comment type="subcellular location">
    <subcellularLocation>
        <location evidence="1 14">Mitochondrion inner membrane</location>
        <topology evidence="1 14">Single-pass membrane protein</topology>
    </subcellularLocation>
</comment>
<keyword evidence="13" id="KW-0472">Membrane</keyword>
<evidence type="ECO:0000256" key="2">
    <source>
        <dbReference type="ARBA" id="ARBA00008958"/>
    </source>
</evidence>
<evidence type="ECO:0000313" key="15">
    <source>
        <dbReference type="EMBL" id="PIK44401.1"/>
    </source>
</evidence>
<keyword evidence="11 14" id="KW-0406">Ion transport</keyword>
<evidence type="ECO:0000256" key="12">
    <source>
        <dbReference type="ARBA" id="ARBA00023128"/>
    </source>
</evidence>
<organism evidence="15 16">
    <name type="scientific">Stichopus japonicus</name>
    <name type="common">Sea cucumber</name>
    <dbReference type="NCBI Taxonomy" id="307972"/>
    <lineage>
        <taxon>Eukaryota</taxon>
        <taxon>Metazoa</taxon>
        <taxon>Echinodermata</taxon>
        <taxon>Eleutherozoa</taxon>
        <taxon>Echinozoa</taxon>
        <taxon>Holothuroidea</taxon>
        <taxon>Aspidochirotacea</taxon>
        <taxon>Aspidochirotida</taxon>
        <taxon>Stichopodidae</taxon>
        <taxon>Apostichopus</taxon>
    </lineage>
</organism>
<dbReference type="AlphaFoldDB" id="A0A2G8K8R3"/>
<keyword evidence="4 14" id="KW-0813">Transport</keyword>
<evidence type="ECO:0000256" key="1">
    <source>
        <dbReference type="ARBA" id="ARBA00004434"/>
    </source>
</evidence>
<dbReference type="EMBL" id="MRZV01000778">
    <property type="protein sequence ID" value="PIK44401.1"/>
    <property type="molecule type" value="Genomic_DNA"/>
</dbReference>
<keyword evidence="12 14" id="KW-0496">Mitochondrion</keyword>
<comment type="subunit">
    <text evidence="14">Component of the uniplex complex. Interacts (via the transmembrane region) with MCU (via the first transmembrane region); the interaction is direct.</text>
</comment>
<keyword evidence="8 14" id="KW-0106">Calcium</keyword>